<comment type="caution">
    <text evidence="11">The sequence shown here is derived from an EMBL/GenBank/DDBJ whole genome shotgun (WGS) entry which is preliminary data.</text>
</comment>
<evidence type="ECO:0000256" key="8">
    <source>
        <dbReference type="ARBA" id="ARBA00023235"/>
    </source>
</evidence>
<feature type="domain" description="N-(5'phosphoribosyl) anthranilate isomerase (PRAI)" evidence="10">
    <location>
        <begin position="5"/>
        <end position="202"/>
    </location>
</feature>
<evidence type="ECO:0000256" key="7">
    <source>
        <dbReference type="ARBA" id="ARBA00023141"/>
    </source>
</evidence>
<dbReference type="Proteomes" id="UP001165679">
    <property type="component" value="Unassembled WGS sequence"/>
</dbReference>
<evidence type="ECO:0000313" key="12">
    <source>
        <dbReference type="Proteomes" id="UP001165679"/>
    </source>
</evidence>
<evidence type="ECO:0000313" key="11">
    <source>
        <dbReference type="EMBL" id="MCW3477278.1"/>
    </source>
</evidence>
<dbReference type="EC" id="5.3.1.24" evidence="3 9"/>
<keyword evidence="6 9" id="KW-0822">Tryptophan biosynthesis</keyword>
<dbReference type="PANTHER" id="PTHR42894">
    <property type="entry name" value="N-(5'-PHOSPHORIBOSYL)ANTHRANILATE ISOMERASE"/>
    <property type="match status" value="1"/>
</dbReference>
<dbReference type="NCBIfam" id="NF002295">
    <property type="entry name" value="PRK01222.1-1"/>
    <property type="match status" value="1"/>
</dbReference>
<evidence type="ECO:0000256" key="5">
    <source>
        <dbReference type="ARBA" id="ARBA00022605"/>
    </source>
</evidence>
<dbReference type="SUPFAM" id="SSF51366">
    <property type="entry name" value="Ribulose-phoshate binding barrel"/>
    <property type="match status" value="1"/>
</dbReference>
<dbReference type="GO" id="GO:0000162">
    <property type="term" value="P:L-tryptophan biosynthetic process"/>
    <property type="evidence" value="ECO:0007669"/>
    <property type="project" value="UniProtKB-UniRule"/>
</dbReference>
<keyword evidence="8 9" id="KW-0413">Isomerase</keyword>
<gene>
    <name evidence="9" type="primary">trpF</name>
    <name evidence="11" type="ORF">OL599_22150</name>
</gene>
<dbReference type="HAMAP" id="MF_00135">
    <property type="entry name" value="PRAI"/>
    <property type="match status" value="1"/>
</dbReference>
<reference evidence="11" key="2">
    <citation type="submission" date="2022-10" db="EMBL/GenBank/DDBJ databases">
        <authorList>
            <person name="Trinh H.N."/>
        </authorList>
    </citation>
    <scope>NUCLEOTIDE SEQUENCE</scope>
    <source>
        <strain evidence="11">RN2-1</strain>
    </source>
</reference>
<comment type="pathway">
    <text evidence="2 9">Amino-acid biosynthesis; L-tryptophan biosynthesis; L-tryptophan from chorismate: step 3/5.</text>
</comment>
<keyword evidence="12" id="KW-1185">Reference proteome</keyword>
<dbReference type="AlphaFoldDB" id="A0AA41YVH4"/>
<keyword evidence="7 9" id="KW-0057">Aromatic amino acid biosynthesis</keyword>
<accession>A0AA41YVH4</accession>
<dbReference type="InterPro" id="IPR013785">
    <property type="entry name" value="Aldolase_TIM"/>
</dbReference>
<protein>
    <recommendedName>
        <fullName evidence="4 9">N-(5'-phosphoribosyl)anthranilate isomerase</fullName>
        <shortName evidence="9">PRAI</shortName>
        <ecNumber evidence="3 9">5.3.1.24</ecNumber>
    </recommendedName>
</protein>
<dbReference type="GO" id="GO:0004640">
    <property type="term" value="F:phosphoribosylanthranilate isomerase activity"/>
    <property type="evidence" value="ECO:0007669"/>
    <property type="project" value="UniProtKB-UniRule"/>
</dbReference>
<keyword evidence="5 9" id="KW-0028">Amino-acid biosynthesis</keyword>
<dbReference type="CDD" id="cd00405">
    <property type="entry name" value="PRAI"/>
    <property type="match status" value="1"/>
</dbReference>
<name>A0AA41YVH4_9PROT</name>
<evidence type="ECO:0000256" key="9">
    <source>
        <dbReference type="HAMAP-Rule" id="MF_00135"/>
    </source>
</evidence>
<organism evidence="11 12">
    <name type="scientific">Limobrevibacterium gyesilva</name>
    <dbReference type="NCBI Taxonomy" id="2991712"/>
    <lineage>
        <taxon>Bacteria</taxon>
        <taxon>Pseudomonadati</taxon>
        <taxon>Pseudomonadota</taxon>
        <taxon>Alphaproteobacteria</taxon>
        <taxon>Acetobacterales</taxon>
        <taxon>Acetobacteraceae</taxon>
        <taxon>Limobrevibacterium</taxon>
    </lineage>
</organism>
<dbReference type="InterPro" id="IPR001240">
    <property type="entry name" value="PRAI_dom"/>
</dbReference>
<dbReference type="RefSeq" id="WP_264716213.1">
    <property type="nucleotide sequence ID" value="NZ_JAPDNT010000033.1"/>
</dbReference>
<dbReference type="Pfam" id="PF00697">
    <property type="entry name" value="PRAI"/>
    <property type="match status" value="1"/>
</dbReference>
<evidence type="ECO:0000256" key="6">
    <source>
        <dbReference type="ARBA" id="ARBA00022822"/>
    </source>
</evidence>
<comment type="catalytic activity">
    <reaction evidence="1 9">
        <text>N-(5-phospho-beta-D-ribosyl)anthranilate = 1-(2-carboxyphenylamino)-1-deoxy-D-ribulose 5-phosphate</text>
        <dbReference type="Rhea" id="RHEA:21540"/>
        <dbReference type="ChEBI" id="CHEBI:18277"/>
        <dbReference type="ChEBI" id="CHEBI:58613"/>
        <dbReference type="EC" id="5.3.1.24"/>
    </reaction>
</comment>
<dbReference type="Gene3D" id="3.20.20.70">
    <property type="entry name" value="Aldolase class I"/>
    <property type="match status" value="1"/>
</dbReference>
<dbReference type="EMBL" id="JAPDNT010000033">
    <property type="protein sequence ID" value="MCW3477278.1"/>
    <property type="molecule type" value="Genomic_DNA"/>
</dbReference>
<evidence type="ECO:0000256" key="4">
    <source>
        <dbReference type="ARBA" id="ARBA00022272"/>
    </source>
</evidence>
<evidence type="ECO:0000256" key="3">
    <source>
        <dbReference type="ARBA" id="ARBA00012572"/>
    </source>
</evidence>
<reference evidence="11" key="1">
    <citation type="submission" date="2022-09" db="EMBL/GenBank/DDBJ databases">
        <title>Rhodovastum sp. nov. RN2-1 isolated from soil in Seongnam, South Korea.</title>
        <authorList>
            <person name="Le N.T."/>
        </authorList>
    </citation>
    <scope>NUCLEOTIDE SEQUENCE</scope>
    <source>
        <strain evidence="11">RN2-1</strain>
    </source>
</reference>
<dbReference type="PANTHER" id="PTHR42894:SF1">
    <property type="entry name" value="N-(5'-PHOSPHORIBOSYL)ANTHRANILATE ISOMERASE"/>
    <property type="match status" value="1"/>
</dbReference>
<evidence type="ECO:0000259" key="10">
    <source>
        <dbReference type="Pfam" id="PF00697"/>
    </source>
</evidence>
<sequence>MTRIKICGVNDPVAFDAAIEAGADYVGFVFFAASPRSVTLARAAELSARHPGGPLRVGLFVKPGDDEIAAALAAVKLDVLQLYAPAARVAALRERFGVPVWRAVGIAAAADLPHAAAGADGLLIEAKPPEGATRPGGNAVSFDWSLLSGWHAPSPWVLGGGLTPDNVAAAIRATHAPTVDVSSGVERARGVKDPALIRAFVAAARAA</sequence>
<proteinExistence type="inferred from homology"/>
<dbReference type="InterPro" id="IPR011060">
    <property type="entry name" value="RibuloseP-bd_barrel"/>
</dbReference>
<comment type="similarity">
    <text evidence="9">Belongs to the TrpF family.</text>
</comment>
<evidence type="ECO:0000256" key="2">
    <source>
        <dbReference type="ARBA" id="ARBA00004664"/>
    </source>
</evidence>
<evidence type="ECO:0000256" key="1">
    <source>
        <dbReference type="ARBA" id="ARBA00001164"/>
    </source>
</evidence>
<dbReference type="InterPro" id="IPR044643">
    <property type="entry name" value="TrpF_fam"/>
</dbReference>